<reference evidence="2" key="1">
    <citation type="journal article" date="2017" name="Genome Biol.">
        <title>Comparative genomics reveals high biological diversity and specific adaptations in the industrially and medically important fungal genus Aspergillus.</title>
        <authorList>
            <person name="de Vries R.P."/>
            <person name="Riley R."/>
            <person name="Wiebenga A."/>
            <person name="Aguilar-Osorio G."/>
            <person name="Amillis S."/>
            <person name="Uchima C.A."/>
            <person name="Anderluh G."/>
            <person name="Asadollahi M."/>
            <person name="Askin M."/>
            <person name="Barry K."/>
            <person name="Battaglia E."/>
            <person name="Bayram O."/>
            <person name="Benocci T."/>
            <person name="Braus-Stromeyer S.A."/>
            <person name="Caldana C."/>
            <person name="Canovas D."/>
            <person name="Cerqueira G.C."/>
            <person name="Chen F."/>
            <person name="Chen W."/>
            <person name="Choi C."/>
            <person name="Clum A."/>
            <person name="Dos Santos R.A."/>
            <person name="Damasio A.R."/>
            <person name="Diallinas G."/>
            <person name="Emri T."/>
            <person name="Fekete E."/>
            <person name="Flipphi M."/>
            <person name="Freyberg S."/>
            <person name="Gallo A."/>
            <person name="Gournas C."/>
            <person name="Habgood R."/>
            <person name="Hainaut M."/>
            <person name="Harispe M.L."/>
            <person name="Henrissat B."/>
            <person name="Hilden K.S."/>
            <person name="Hope R."/>
            <person name="Hossain A."/>
            <person name="Karabika E."/>
            <person name="Karaffa L."/>
            <person name="Karanyi Z."/>
            <person name="Krasevec N."/>
            <person name="Kuo A."/>
            <person name="Kusch H."/>
            <person name="LaButti K."/>
            <person name="Lagendijk E.L."/>
            <person name="Lapidus A."/>
            <person name="Levasseur A."/>
            <person name="Lindquist E."/>
            <person name="Lipzen A."/>
            <person name="Logrieco A.F."/>
            <person name="MacCabe A."/>
            <person name="Maekelae M.R."/>
            <person name="Malavazi I."/>
            <person name="Melin P."/>
            <person name="Meyer V."/>
            <person name="Mielnichuk N."/>
            <person name="Miskei M."/>
            <person name="Molnar A.P."/>
            <person name="Mule G."/>
            <person name="Ngan C.Y."/>
            <person name="Orejas M."/>
            <person name="Orosz E."/>
            <person name="Ouedraogo J.P."/>
            <person name="Overkamp K.M."/>
            <person name="Park H.-S."/>
            <person name="Perrone G."/>
            <person name="Piumi F."/>
            <person name="Punt P.J."/>
            <person name="Ram A.F."/>
            <person name="Ramon A."/>
            <person name="Rauscher S."/>
            <person name="Record E."/>
            <person name="Riano-Pachon D.M."/>
            <person name="Robert V."/>
            <person name="Roehrig J."/>
            <person name="Ruller R."/>
            <person name="Salamov A."/>
            <person name="Salih N.S."/>
            <person name="Samson R.A."/>
            <person name="Sandor E."/>
            <person name="Sanguinetti M."/>
            <person name="Schuetze T."/>
            <person name="Sepcic K."/>
            <person name="Shelest E."/>
            <person name="Sherlock G."/>
            <person name="Sophianopoulou V."/>
            <person name="Squina F.M."/>
            <person name="Sun H."/>
            <person name="Susca A."/>
            <person name="Todd R.B."/>
            <person name="Tsang A."/>
            <person name="Unkles S.E."/>
            <person name="van de Wiele N."/>
            <person name="van Rossen-Uffink D."/>
            <person name="Oliveira J.V."/>
            <person name="Vesth T.C."/>
            <person name="Visser J."/>
            <person name="Yu J.-H."/>
            <person name="Zhou M."/>
            <person name="Andersen M.R."/>
            <person name="Archer D.B."/>
            <person name="Baker S.E."/>
            <person name="Benoit I."/>
            <person name="Brakhage A.A."/>
            <person name="Braus G.H."/>
            <person name="Fischer R."/>
            <person name="Frisvad J.C."/>
            <person name="Goldman G.H."/>
            <person name="Houbraken J."/>
            <person name="Oakley B."/>
            <person name="Pocsi I."/>
            <person name="Scazzocchio C."/>
            <person name="Seiboth B."/>
            <person name="vanKuyk P.A."/>
            <person name="Wortman J."/>
            <person name="Dyer P.S."/>
            <person name="Grigoriev I.V."/>
        </authorList>
    </citation>
    <scope>NUCLEOTIDE SEQUENCE [LARGE SCALE GENOMIC DNA]</scope>
    <source>
        <strain evidence="2">CBS 101740 / IMI 381727 / IBT 21946</strain>
    </source>
</reference>
<proteinExistence type="predicted"/>
<evidence type="ECO:0000313" key="2">
    <source>
        <dbReference type="Proteomes" id="UP000184499"/>
    </source>
</evidence>
<dbReference type="EMBL" id="KV878685">
    <property type="protein sequence ID" value="OJJ71124.1"/>
    <property type="molecule type" value="Genomic_DNA"/>
</dbReference>
<name>A0A1L9UHP7_ASPBC</name>
<dbReference type="Proteomes" id="UP000184499">
    <property type="component" value="Unassembled WGS sequence"/>
</dbReference>
<protein>
    <submittedName>
        <fullName evidence="1">Uncharacterized protein</fullName>
    </submittedName>
</protein>
<accession>A0A1L9UHP7</accession>
<dbReference type="GeneID" id="93581160"/>
<gene>
    <name evidence="1" type="ORF">ASPBRDRAFT_66141</name>
</gene>
<evidence type="ECO:0000313" key="1">
    <source>
        <dbReference type="EMBL" id="OJJ71124.1"/>
    </source>
</evidence>
<organism evidence="1 2">
    <name type="scientific">Aspergillus brasiliensis (strain CBS 101740 / IMI 381727 / IBT 21946)</name>
    <dbReference type="NCBI Taxonomy" id="767769"/>
    <lineage>
        <taxon>Eukaryota</taxon>
        <taxon>Fungi</taxon>
        <taxon>Dikarya</taxon>
        <taxon>Ascomycota</taxon>
        <taxon>Pezizomycotina</taxon>
        <taxon>Eurotiomycetes</taxon>
        <taxon>Eurotiomycetidae</taxon>
        <taxon>Eurotiales</taxon>
        <taxon>Aspergillaceae</taxon>
        <taxon>Aspergillus</taxon>
        <taxon>Aspergillus subgen. Circumdati</taxon>
    </lineage>
</organism>
<sequence length="342" mass="38220">MCTHCTAIEGNGWPMFQHWDRPGPHFDQSNQLSRLLLSGPNWPVPIVKSPFSVFPSPVSLSPLPIFSLNVVDFALDLPLGFLWAPRSMKANPESQSPVLIRESTNEKNVHRGPTLLWHGARVGTMGYPALWVALQQSTYYGVSSKEEPRVARSAITPIPYRTTCHMPGALRKRHSAYRIIEPTWARFLGKEENRSCICPIVLGRYVKSKVLGNSETQSTGGAKNQVWEVPKIWEVPVTQQIVRARARPTEQQTMPLYLTYLPSNPERNPGIRSHLRCDLFNGGMDRSGLVGLLQEPMRSDGKKEGKRPLRCCPQNPTTLASESCILLSDGARQVAQQGLHGR</sequence>
<dbReference type="AlphaFoldDB" id="A0A1L9UHP7"/>
<keyword evidence="2" id="KW-1185">Reference proteome</keyword>
<dbReference type="RefSeq" id="XP_067478372.1">
    <property type="nucleotide sequence ID" value="XM_067628672.1"/>
</dbReference>
<dbReference type="VEuPathDB" id="FungiDB:ASPBRDRAFT_66141"/>